<proteinExistence type="predicted"/>
<evidence type="ECO:0000313" key="2">
    <source>
        <dbReference type="EMBL" id="KAG2226747.1"/>
    </source>
</evidence>
<dbReference type="AlphaFoldDB" id="A0A8H7VPP3"/>
<dbReference type="GO" id="GO:0004867">
    <property type="term" value="F:serine-type endopeptidase inhibitor activity"/>
    <property type="evidence" value="ECO:0007669"/>
    <property type="project" value="InterPro"/>
</dbReference>
<protein>
    <recommendedName>
        <fullName evidence="1">Subtilisin inhibitor domain-containing protein</fullName>
    </recommendedName>
</protein>
<dbReference type="Gene3D" id="3.30.350.10">
    <property type="entry name" value="Subtilisin inhibitor-like"/>
    <property type="match status" value="1"/>
</dbReference>
<accession>A0A8H7VPP3</accession>
<reference evidence="2 3" key="1">
    <citation type="submission" date="2020-12" db="EMBL/GenBank/DDBJ databases">
        <title>Metabolic potential, ecology and presence of endohyphal bacteria is reflected in genomic diversity of Mucoromycotina.</title>
        <authorList>
            <person name="Muszewska A."/>
            <person name="Okrasinska A."/>
            <person name="Steczkiewicz K."/>
            <person name="Drgas O."/>
            <person name="Orlowska M."/>
            <person name="Perlinska-Lenart U."/>
            <person name="Aleksandrzak-Piekarczyk T."/>
            <person name="Szatraj K."/>
            <person name="Zielenkiewicz U."/>
            <person name="Pilsyk S."/>
            <person name="Malc E."/>
            <person name="Mieczkowski P."/>
            <person name="Kruszewska J.S."/>
            <person name="Biernat P."/>
            <person name="Pawlowska J."/>
        </authorList>
    </citation>
    <scope>NUCLEOTIDE SEQUENCE [LARGE SCALE GENOMIC DNA]</scope>
    <source>
        <strain evidence="2 3">CBS 142.35</strain>
    </source>
</reference>
<dbReference type="Pfam" id="PF00720">
    <property type="entry name" value="SSI"/>
    <property type="match status" value="1"/>
</dbReference>
<name>A0A8H7VPP3_9FUNG</name>
<dbReference type="SUPFAM" id="SSF55399">
    <property type="entry name" value="Subtilisin inhibitor"/>
    <property type="match status" value="1"/>
</dbReference>
<organism evidence="2 3">
    <name type="scientific">Circinella minor</name>
    <dbReference type="NCBI Taxonomy" id="1195481"/>
    <lineage>
        <taxon>Eukaryota</taxon>
        <taxon>Fungi</taxon>
        <taxon>Fungi incertae sedis</taxon>
        <taxon>Mucoromycota</taxon>
        <taxon>Mucoromycotina</taxon>
        <taxon>Mucoromycetes</taxon>
        <taxon>Mucorales</taxon>
        <taxon>Lichtheimiaceae</taxon>
        <taxon>Circinella</taxon>
    </lineage>
</organism>
<dbReference type="InterPro" id="IPR023549">
    <property type="entry name" value="Subtilisin_inhibitor"/>
</dbReference>
<keyword evidence="3" id="KW-1185">Reference proteome</keyword>
<dbReference type="OrthoDB" id="2279915at2759"/>
<evidence type="ECO:0000313" key="3">
    <source>
        <dbReference type="Proteomes" id="UP000646827"/>
    </source>
</evidence>
<dbReference type="EMBL" id="JAEPRB010000014">
    <property type="protein sequence ID" value="KAG2226747.1"/>
    <property type="molecule type" value="Genomic_DNA"/>
</dbReference>
<evidence type="ECO:0000259" key="1">
    <source>
        <dbReference type="Pfam" id="PF00720"/>
    </source>
</evidence>
<gene>
    <name evidence="2" type="ORF">INT45_001094</name>
</gene>
<dbReference type="Proteomes" id="UP000646827">
    <property type="component" value="Unassembled WGS sequence"/>
</dbReference>
<feature type="domain" description="Subtilisin inhibitor" evidence="1">
    <location>
        <begin position="40"/>
        <end position="103"/>
    </location>
</feature>
<sequence>MAAAIVNANDDNNVTNIKINVVDMLDLTFNWALICNQYGEATGDHPKKEAACSDLGRLQVPLDEAIETAQPTVPCLRIYRSVKLSVNGIVNSEEAEVVHEFGNLCMAKGILTAAGVPNLIPVSEDGLSYDVGDN</sequence>
<dbReference type="InterPro" id="IPR036819">
    <property type="entry name" value="Subtilisin_inhibitor-like_sf"/>
</dbReference>
<comment type="caution">
    <text evidence="2">The sequence shown here is derived from an EMBL/GenBank/DDBJ whole genome shotgun (WGS) entry which is preliminary data.</text>
</comment>